<dbReference type="EMBL" id="CP002106">
    <property type="protein sequence ID" value="ADK67996.1"/>
    <property type="molecule type" value="Genomic_DNA"/>
</dbReference>
<keyword evidence="4" id="KW-1185">Reference proteome</keyword>
<dbReference type="SMART" id="SM00471">
    <property type="entry name" value="HDc"/>
    <property type="match status" value="1"/>
</dbReference>
<dbReference type="GO" id="GO:0016793">
    <property type="term" value="F:triphosphoric monoester hydrolase activity"/>
    <property type="evidence" value="ECO:0007669"/>
    <property type="project" value="InterPro"/>
</dbReference>
<dbReference type="OrthoDB" id="9803619at2"/>
<dbReference type="Pfam" id="PF13286">
    <property type="entry name" value="HD_assoc"/>
    <property type="match status" value="1"/>
</dbReference>
<evidence type="ECO:0000313" key="3">
    <source>
        <dbReference type="EMBL" id="ADK67996.1"/>
    </source>
</evidence>
<dbReference type="InterPro" id="IPR051094">
    <property type="entry name" value="Diverse_Catalytic_Enzymes"/>
</dbReference>
<proteinExistence type="predicted"/>
<dbReference type="SUPFAM" id="SSF109604">
    <property type="entry name" value="HD-domain/PDEase-like"/>
    <property type="match status" value="1"/>
</dbReference>
<feature type="domain" description="HD" evidence="2">
    <location>
        <begin position="77"/>
        <end position="198"/>
    </location>
</feature>
<dbReference type="PANTHER" id="PTHR35795">
    <property type="entry name" value="SLR1885 PROTEIN"/>
    <property type="match status" value="1"/>
</dbReference>
<dbReference type="RefSeq" id="WP_013251748.1">
    <property type="nucleotide sequence ID" value="NC_014363.1"/>
</dbReference>
<dbReference type="STRING" id="633147.Olsu_0884"/>
<dbReference type="PROSITE" id="PS51831">
    <property type="entry name" value="HD"/>
    <property type="match status" value="1"/>
</dbReference>
<dbReference type="CDD" id="cd00077">
    <property type="entry name" value="HDc"/>
    <property type="match status" value="1"/>
</dbReference>
<dbReference type="Proteomes" id="UP000000333">
    <property type="component" value="Chromosome"/>
</dbReference>
<organism evidence="3 4">
    <name type="scientific">Olsenella uli (strain ATCC 49627 / DSM 7084 / CCUG 31166 / CIP 109912 / JCM 12494 / LMG 11480 / NCIMB 702895 / VPI D76D-27C)</name>
    <name type="common">Lactobacillus uli</name>
    <dbReference type="NCBI Taxonomy" id="633147"/>
    <lineage>
        <taxon>Bacteria</taxon>
        <taxon>Bacillati</taxon>
        <taxon>Actinomycetota</taxon>
        <taxon>Coriobacteriia</taxon>
        <taxon>Coriobacteriales</taxon>
        <taxon>Atopobiaceae</taxon>
        <taxon>Olsenella</taxon>
    </lineage>
</organism>
<dbReference type="GeneID" id="78512301"/>
<evidence type="ECO:0000256" key="1">
    <source>
        <dbReference type="ARBA" id="ARBA00022801"/>
    </source>
</evidence>
<dbReference type="Gene3D" id="1.10.3210.10">
    <property type="entry name" value="Hypothetical protein af1432"/>
    <property type="match status" value="1"/>
</dbReference>
<dbReference type="InterPro" id="IPR006261">
    <property type="entry name" value="dGTPase"/>
</dbReference>
<reference evidence="3 4" key="1">
    <citation type="journal article" date="2010" name="Stand. Genomic Sci.">
        <title>Complete genome sequence of Olsenella uli type strain (VPI D76D-27C).</title>
        <authorList>
            <person name="Goker M."/>
            <person name="Held B."/>
            <person name="Lucas S."/>
            <person name="Nolan M."/>
            <person name="Yasawong M."/>
            <person name="Glavina Del Rio T."/>
            <person name="Tice H."/>
            <person name="Cheng J.F."/>
            <person name="Bruce D."/>
            <person name="Detter J.C."/>
            <person name="Tapia R."/>
            <person name="Han C."/>
            <person name="Goodwin L."/>
            <person name="Pitluck S."/>
            <person name="Liolios K."/>
            <person name="Ivanova N."/>
            <person name="Mavromatis K."/>
            <person name="Mikhailova N."/>
            <person name="Pati A."/>
            <person name="Chen A."/>
            <person name="Palaniappan K."/>
            <person name="Land M."/>
            <person name="Hauser L."/>
            <person name="Chang Y.J."/>
            <person name="Jeffries C.D."/>
            <person name="Rohde M."/>
            <person name="Sikorski J."/>
            <person name="Pukall R."/>
            <person name="Woyke T."/>
            <person name="Bristow J."/>
            <person name="Eisen J.A."/>
            <person name="Markowitz V."/>
            <person name="Hugenholtz P."/>
            <person name="Kyrpides N.C."/>
            <person name="Klenk H.P."/>
            <person name="Lapidus A."/>
        </authorList>
    </citation>
    <scope>NUCLEOTIDE SEQUENCE [LARGE SCALE GENOMIC DNA]</scope>
    <source>
        <strain evidence="4">ATCC 49627 / DSM 7084 / CIP 109912 / JCM 12494 / NCIMB 702895 / VPI D76D-27C</strain>
    </source>
</reference>
<dbReference type="Pfam" id="PF01966">
    <property type="entry name" value="HD"/>
    <property type="match status" value="1"/>
</dbReference>
<evidence type="ECO:0000313" key="4">
    <source>
        <dbReference type="Proteomes" id="UP000000333"/>
    </source>
</evidence>
<evidence type="ECO:0000259" key="2">
    <source>
        <dbReference type="PROSITE" id="PS51831"/>
    </source>
</evidence>
<dbReference type="KEGG" id="ols:Olsu_0884"/>
<dbReference type="PATRIC" id="fig|633147.7.peg.665"/>
<dbReference type="InterPro" id="IPR026875">
    <property type="entry name" value="PHydrolase_assoc_dom"/>
</dbReference>
<dbReference type="InterPro" id="IPR006674">
    <property type="entry name" value="HD_domain"/>
</dbReference>
<dbReference type="PANTHER" id="PTHR35795:SF1">
    <property type="entry name" value="BIS(5'-NUCLEOSYL)-TETRAPHOSPHATASE, SYMMETRICAL"/>
    <property type="match status" value="1"/>
</dbReference>
<accession>E1R032</accession>
<dbReference type="InterPro" id="IPR003607">
    <property type="entry name" value="HD/PDEase_dom"/>
</dbReference>
<gene>
    <name evidence="3" type="ordered locus">Olsu_0884</name>
</gene>
<dbReference type="AlphaFoldDB" id="E1R032"/>
<name>E1R032_OLSUV</name>
<dbReference type="eggNOG" id="COG0232">
    <property type="taxonomic scope" value="Bacteria"/>
</dbReference>
<dbReference type="NCBIfam" id="NF002327">
    <property type="entry name" value="PRK01286.1-2"/>
    <property type="match status" value="1"/>
</dbReference>
<keyword evidence="1 3" id="KW-0378">Hydrolase</keyword>
<dbReference type="HOGENOM" id="CLU_028163_1_1_11"/>
<dbReference type="NCBIfam" id="TIGR01353">
    <property type="entry name" value="dGTP_triPase"/>
    <property type="match status" value="1"/>
</dbReference>
<sequence>MDIIDRETLERREHELLSPWACHSDESSGRTREEEPDPLRTCFQCDRDRILHSKSFRRLANKTQVFLAPEGDHYRTRLTHTLEVAQIACAIARPLGLNVDLTEAIALGHDLGHTPFGHCGERALQRAMARRLCCDSDDPRLFRHNEQSARIVCLLEKDGLGLNLTRETIDGIVNHNQGTAAHTLEGQVVARADRMAYVTHDMDDAKRAGILSEESLPADLRRILGSSSSERIETMVHDAVSASAQCGKIAMSDVVWDAMMGMRRFLSENLYTRGEAKREEPKAAHLVEELFTHFVRHPDEIPAEYRSRRQDSVDVQAADYVSSMTDRYAIRLYEELNVPKAWSLSDQRGDS</sequence>
<protein>
    <submittedName>
        <fullName evidence="3">Deoxyguanosinetriphosphate triphosphohydrolase</fullName>
    </submittedName>
</protein>